<keyword evidence="1" id="KW-0472">Membrane</keyword>
<keyword evidence="1" id="KW-0812">Transmembrane</keyword>
<evidence type="ECO:0000313" key="3">
    <source>
        <dbReference type="Proteomes" id="UP000321746"/>
    </source>
</evidence>
<feature type="transmembrane region" description="Helical" evidence="1">
    <location>
        <begin position="384"/>
        <end position="403"/>
    </location>
</feature>
<comment type="caution">
    <text evidence="2">The sequence shown here is derived from an EMBL/GenBank/DDBJ whole genome shotgun (WGS) entry which is preliminary data.</text>
</comment>
<feature type="transmembrane region" description="Helical" evidence="1">
    <location>
        <begin position="211"/>
        <end position="233"/>
    </location>
</feature>
<evidence type="ECO:0008006" key="4">
    <source>
        <dbReference type="Google" id="ProtNLM"/>
    </source>
</evidence>
<organism evidence="2 3">
    <name type="scientific">Acetobacter oeni</name>
    <dbReference type="NCBI Taxonomy" id="304077"/>
    <lineage>
        <taxon>Bacteria</taxon>
        <taxon>Pseudomonadati</taxon>
        <taxon>Pseudomonadota</taxon>
        <taxon>Alphaproteobacteria</taxon>
        <taxon>Acetobacterales</taxon>
        <taxon>Acetobacteraceae</taxon>
        <taxon>Acetobacter</taxon>
    </lineage>
</organism>
<name>A0A511XKH3_9PROT</name>
<gene>
    <name evidence="2" type="ORF">AOE01nite_16660</name>
</gene>
<feature type="transmembrane region" description="Helical" evidence="1">
    <location>
        <begin position="87"/>
        <end position="107"/>
    </location>
</feature>
<sequence>MRLFSGRAARFLPYLLFLIIGPALSVAFGQDRFSDLRNYHLYNPWAFLTRHAGADVLPADVQTFFNPLGDIPLYVLGTGILSGYPRVFAGVQGIWYGLLAGVVFSLLRRLAGQGGFSRSEFFVALLIGLTGAAALSQAGLSSNEVPLAALVLSGLRLVISRADVPGGRCEWRILAGSVCVGLAAGIKPTAIVYLPAIVAASGVMVAGKGRLFYGAAISAAGGLAGFLVTYGWWGFHLWCLTGNPVFPMYNEIFHSDYAAWLPFTDQRYKPRSVVQWIAWPFFWLQDRQGIALEAPFADGRFALTMLACIWLIFRGRMWRRVMNPSRRAEGAVLAFAVVGYVFWLRYYSILRYAIPIEVLTGFLIVSALRDMFRHGTEFVSSRRCAVACFGIVVALAVTTRYPGFGHTRFSGRTFDVAEQSVEPGSTVVLMGRNLAYLAPFFRNAASLHFIGMNDLLARSAEFGAGREARGLMSGGRVLYMVRSDDGTEDDHASILKQFVPDFRVSGCRFIVSGLGRTTVRDGEPVTARLSLCRVLREGQG</sequence>
<keyword evidence="1" id="KW-1133">Transmembrane helix</keyword>
<dbReference type="AlphaFoldDB" id="A0A511XKH3"/>
<evidence type="ECO:0000256" key="1">
    <source>
        <dbReference type="SAM" id="Phobius"/>
    </source>
</evidence>
<dbReference type="RefSeq" id="WP_146888001.1">
    <property type="nucleotide sequence ID" value="NZ_BJYG01000020.1"/>
</dbReference>
<feature type="transmembrane region" description="Helical" evidence="1">
    <location>
        <begin position="119"/>
        <end position="140"/>
    </location>
</feature>
<dbReference type="EMBL" id="BJYG01000020">
    <property type="protein sequence ID" value="GEN63442.1"/>
    <property type="molecule type" value="Genomic_DNA"/>
</dbReference>
<dbReference type="Proteomes" id="UP000321746">
    <property type="component" value="Unassembled WGS sequence"/>
</dbReference>
<reference evidence="2 3" key="1">
    <citation type="submission" date="2019-07" db="EMBL/GenBank/DDBJ databases">
        <title>Whole genome shotgun sequence of Acetobacter oeni NBRC 105207.</title>
        <authorList>
            <person name="Hosoyama A."/>
            <person name="Uohara A."/>
            <person name="Ohji S."/>
            <person name="Ichikawa N."/>
        </authorList>
    </citation>
    <scope>NUCLEOTIDE SEQUENCE [LARGE SCALE GENOMIC DNA]</scope>
    <source>
        <strain evidence="2 3">NBRC 105207</strain>
    </source>
</reference>
<feature type="transmembrane region" description="Helical" evidence="1">
    <location>
        <begin position="173"/>
        <end position="199"/>
    </location>
</feature>
<evidence type="ECO:0000313" key="2">
    <source>
        <dbReference type="EMBL" id="GEN63442.1"/>
    </source>
</evidence>
<keyword evidence="3" id="KW-1185">Reference proteome</keyword>
<protein>
    <recommendedName>
        <fullName evidence="4">Glycosyltransferase RgtA/B/C/D-like domain-containing protein</fullName>
    </recommendedName>
</protein>
<accession>A0A511XKH3</accession>
<dbReference type="OrthoDB" id="1814621at2"/>
<proteinExistence type="predicted"/>
<feature type="transmembrane region" description="Helical" evidence="1">
    <location>
        <begin position="352"/>
        <end position="372"/>
    </location>
</feature>
<feature type="transmembrane region" description="Helical" evidence="1">
    <location>
        <begin position="301"/>
        <end position="318"/>
    </location>
</feature>
<feature type="transmembrane region" description="Helical" evidence="1">
    <location>
        <begin position="330"/>
        <end position="346"/>
    </location>
</feature>